<feature type="compositionally biased region" description="Pro residues" evidence="1">
    <location>
        <begin position="172"/>
        <end position="186"/>
    </location>
</feature>
<dbReference type="Pfam" id="PF08238">
    <property type="entry name" value="Sel1"/>
    <property type="match status" value="4"/>
</dbReference>
<feature type="compositionally biased region" description="Low complexity" evidence="1">
    <location>
        <begin position="50"/>
        <end position="63"/>
    </location>
</feature>
<dbReference type="InterPro" id="IPR011990">
    <property type="entry name" value="TPR-like_helical_dom_sf"/>
</dbReference>
<sequence length="484" mass="53638">MSKSKSGFSSPSINLPPGHDTPPPGHRTAPPGHAPPPGHESSISRDPSMSSTGSYDYDVSDYYYPERSSRDPRFQQQNPHNTYSSSASRETLSPTPIPIPKSSTRHSPSSQSRGITQQQQHQNFSASNPKMQNSINQSTSLNSFTYVYPSNNSTPLSDSNNFLNLSSSHPDNSPPSPYIVPDPPLPDNHVNSNSASHMDKHSQQQIPQHLNFNLPSQTSFSQEFSFSSRPFSQESLADPFNNSAVQRQEYSSNNNKSNSNDTSRSIHITSETPNQQHPRQQPLQIPPPQFPPTRQLSQRSVHSVQNLSLSKEYVQKAIKCHEENQLEKSAHYLRIAAEQGSPAAMVLYGIALRHGWGCKKDEASAFRYLQLAAKSALGDPTKIQQSVNMSNVKGEMILAIYELGMCFRHGWGIPKNKSTAAYYFQIAADLGDPDAQNDIALCYYKGEGVKKDMKAAAKYYRMAHAQGQGTMGNSWIFKSKYDSA</sequence>
<accession>A0A9N9F310</accession>
<dbReference type="InterPro" id="IPR052945">
    <property type="entry name" value="Mitotic_Regulator"/>
</dbReference>
<gene>
    <name evidence="2" type="ORF">ALEPTO_LOCUS3688</name>
</gene>
<feature type="compositionally biased region" description="Polar residues" evidence="1">
    <location>
        <begin position="113"/>
        <end position="136"/>
    </location>
</feature>
<keyword evidence="3" id="KW-1185">Reference proteome</keyword>
<reference evidence="2" key="1">
    <citation type="submission" date="2021-06" db="EMBL/GenBank/DDBJ databases">
        <authorList>
            <person name="Kallberg Y."/>
            <person name="Tangrot J."/>
            <person name="Rosling A."/>
        </authorList>
    </citation>
    <scope>NUCLEOTIDE SEQUENCE</scope>
    <source>
        <strain evidence="2">FL130A</strain>
    </source>
</reference>
<feature type="compositionally biased region" description="Low complexity" evidence="1">
    <location>
        <begin position="159"/>
        <end position="171"/>
    </location>
</feature>
<dbReference type="PANTHER" id="PTHR43628">
    <property type="entry name" value="ACTIVATOR OF C KINASE PROTEIN 1-RELATED"/>
    <property type="match status" value="1"/>
</dbReference>
<dbReference type="GO" id="GO:0010972">
    <property type="term" value="P:negative regulation of G2/M transition of mitotic cell cycle"/>
    <property type="evidence" value="ECO:0007669"/>
    <property type="project" value="TreeGrafter"/>
</dbReference>
<feature type="compositionally biased region" description="Polar residues" evidence="1">
    <location>
        <begin position="74"/>
        <end position="92"/>
    </location>
</feature>
<dbReference type="SUPFAM" id="SSF81901">
    <property type="entry name" value="HCP-like"/>
    <property type="match status" value="1"/>
</dbReference>
<feature type="compositionally biased region" description="Low complexity" evidence="1">
    <location>
        <begin position="1"/>
        <end position="12"/>
    </location>
</feature>
<name>A0A9N9F310_9GLOM</name>
<feature type="compositionally biased region" description="Low complexity" evidence="1">
    <location>
        <begin position="273"/>
        <end position="283"/>
    </location>
</feature>
<feature type="region of interest" description="Disordered" evidence="1">
    <location>
        <begin position="1"/>
        <end position="136"/>
    </location>
</feature>
<feature type="compositionally biased region" description="Low complexity" evidence="1">
    <location>
        <begin position="100"/>
        <end position="112"/>
    </location>
</feature>
<feature type="compositionally biased region" description="Low complexity" evidence="1">
    <location>
        <begin position="251"/>
        <end position="265"/>
    </location>
</feature>
<dbReference type="InterPro" id="IPR006597">
    <property type="entry name" value="Sel1-like"/>
</dbReference>
<feature type="region of interest" description="Disordered" evidence="1">
    <location>
        <begin position="271"/>
        <end position="302"/>
    </location>
</feature>
<evidence type="ECO:0000256" key="1">
    <source>
        <dbReference type="SAM" id="MobiDB-lite"/>
    </source>
</evidence>
<protein>
    <submittedName>
        <fullName evidence="2">6610_t:CDS:1</fullName>
    </submittedName>
</protein>
<dbReference type="AlphaFoldDB" id="A0A9N9F310"/>
<dbReference type="Gene3D" id="1.25.40.10">
    <property type="entry name" value="Tetratricopeptide repeat domain"/>
    <property type="match status" value="1"/>
</dbReference>
<dbReference type="PANTHER" id="PTHR43628:SF1">
    <property type="entry name" value="CHITIN SYNTHASE REGULATORY FACTOR 2-RELATED"/>
    <property type="match status" value="1"/>
</dbReference>
<dbReference type="GO" id="GO:0032153">
    <property type="term" value="C:cell division site"/>
    <property type="evidence" value="ECO:0007669"/>
    <property type="project" value="TreeGrafter"/>
</dbReference>
<dbReference type="EMBL" id="CAJVPS010000725">
    <property type="protein sequence ID" value="CAG8505222.1"/>
    <property type="molecule type" value="Genomic_DNA"/>
</dbReference>
<evidence type="ECO:0000313" key="3">
    <source>
        <dbReference type="Proteomes" id="UP000789508"/>
    </source>
</evidence>
<dbReference type="OrthoDB" id="2148946at2759"/>
<comment type="caution">
    <text evidence="2">The sequence shown here is derived from an EMBL/GenBank/DDBJ whole genome shotgun (WGS) entry which is preliminary data.</text>
</comment>
<feature type="region of interest" description="Disordered" evidence="1">
    <location>
        <begin position="159"/>
        <end position="205"/>
    </location>
</feature>
<evidence type="ECO:0000313" key="2">
    <source>
        <dbReference type="EMBL" id="CAG8505222.1"/>
    </source>
</evidence>
<dbReference type="Proteomes" id="UP000789508">
    <property type="component" value="Unassembled WGS sequence"/>
</dbReference>
<organism evidence="2 3">
    <name type="scientific">Ambispora leptoticha</name>
    <dbReference type="NCBI Taxonomy" id="144679"/>
    <lineage>
        <taxon>Eukaryota</taxon>
        <taxon>Fungi</taxon>
        <taxon>Fungi incertae sedis</taxon>
        <taxon>Mucoromycota</taxon>
        <taxon>Glomeromycotina</taxon>
        <taxon>Glomeromycetes</taxon>
        <taxon>Archaeosporales</taxon>
        <taxon>Ambisporaceae</taxon>
        <taxon>Ambispora</taxon>
    </lineage>
</organism>
<proteinExistence type="predicted"/>
<dbReference type="SMART" id="SM00671">
    <property type="entry name" value="SEL1"/>
    <property type="match status" value="3"/>
</dbReference>
<feature type="region of interest" description="Disordered" evidence="1">
    <location>
        <begin position="247"/>
        <end position="266"/>
    </location>
</feature>